<accession>A0A077KTE7</accession>
<dbReference type="OrthoDB" id="37254at10239"/>
<reference evidence="2 3" key="1">
    <citation type="submission" date="2014-08" db="EMBL/GenBank/DDBJ databases">
        <title>Isolation and characterization of bacteriophages infecting R. solanacearum from Thailand.</title>
        <authorList>
            <person name="Narulita E."/>
            <person name="Kawasaki T."/>
            <person name="Fujie M."/>
            <person name="Yamada T."/>
        </authorList>
    </citation>
    <scope>NUCLEOTIDE SEQUENCE [LARGE SCALE GENOMIC DNA]</scope>
</reference>
<dbReference type="Proteomes" id="UP000203427">
    <property type="component" value="Segment"/>
</dbReference>
<dbReference type="RefSeq" id="YP_009218119.1">
    <property type="nucleotide sequence ID" value="NC_029007.1"/>
</dbReference>
<evidence type="ECO:0000313" key="2">
    <source>
        <dbReference type="EMBL" id="BAP34921.1"/>
    </source>
</evidence>
<name>A0A077KTE7_9CAUD</name>
<sequence>MGKVVRNIFGGVAKVTNKMMGIDPEANKQAIEDAAAKQAEATKQAADTQAAAARQAADQAASQARQQAESANMALQQSINQQQTASQIRDQTKPTEEATVDLTAGQSEDDLAKKRNPRAAYQGGASSGTGIRLS</sequence>
<proteinExistence type="predicted"/>
<feature type="compositionally biased region" description="Low complexity" evidence="1">
    <location>
        <begin position="36"/>
        <end position="88"/>
    </location>
</feature>
<dbReference type="EMBL" id="AB983711">
    <property type="protein sequence ID" value="BAP34921.1"/>
    <property type="molecule type" value="Genomic_DNA"/>
</dbReference>
<dbReference type="KEGG" id="vg:26644295"/>
<keyword evidence="3" id="KW-1185">Reference proteome</keyword>
<feature type="region of interest" description="Disordered" evidence="1">
    <location>
        <begin position="34"/>
        <end position="134"/>
    </location>
</feature>
<evidence type="ECO:0000256" key="1">
    <source>
        <dbReference type="SAM" id="MobiDB-lite"/>
    </source>
</evidence>
<evidence type="ECO:0000313" key="3">
    <source>
        <dbReference type="Proteomes" id="UP000203427"/>
    </source>
</evidence>
<organism evidence="2 3">
    <name type="scientific">Ralstonia phage RSJ5</name>
    <dbReference type="NCBI Taxonomy" id="1538364"/>
    <lineage>
        <taxon>Viruses</taxon>
        <taxon>Duplodnaviria</taxon>
        <taxon>Heunggongvirae</taxon>
        <taxon>Uroviricota</taxon>
        <taxon>Caudoviricetes</taxon>
        <taxon>Autographivirales</taxon>
        <taxon>Autonotataviridae</taxon>
        <taxon>Risjevirus</taxon>
        <taxon>Risjevirus RSJ5</taxon>
    </lineage>
</organism>
<dbReference type="GeneID" id="26644295"/>
<protein>
    <submittedName>
        <fullName evidence="2">Uncharacterized protein</fullName>
    </submittedName>
</protein>